<dbReference type="AlphaFoldDB" id="A0A7X0B3M6"/>
<evidence type="ECO:0000313" key="4">
    <source>
        <dbReference type="Proteomes" id="UP000539175"/>
    </source>
</evidence>
<accession>A0A7X0B3M6</accession>
<comment type="caution">
    <text evidence="3">The sequence shown here is derived from an EMBL/GenBank/DDBJ whole genome shotgun (WGS) entry which is preliminary data.</text>
</comment>
<organism evidence="3 4">
    <name type="scientific">Nitrospirillum iridis</name>
    <dbReference type="NCBI Taxonomy" id="765888"/>
    <lineage>
        <taxon>Bacteria</taxon>
        <taxon>Pseudomonadati</taxon>
        <taxon>Pseudomonadota</taxon>
        <taxon>Alphaproteobacteria</taxon>
        <taxon>Rhodospirillales</taxon>
        <taxon>Azospirillaceae</taxon>
        <taxon>Nitrospirillum</taxon>
    </lineage>
</organism>
<sequence length="301" mass="32285">MDAVTGSTGNAPPIPSSEAGFQDQQIRNLLDNFRRVDEVANNLTLEVAELNQRLEAAKRKHEAEARRAEELQTALAALGAGTLMATLNDARTEADSWRQQYAIIAAENGELKQHVASLKRRVAQMQPRQSGDVDKGTEATAALMVLLGLPVDFRPVNTAARLEQMAQTFYRASAAVMSCPKTLEVELKAEQAVSFYGTSGLTGLVEKVSQTGDVHQCVGWAAVRAVPNVALLVMVFDDSGCIGFSQPSLPRQDVAEVLIGCDPDCGFQINLIRGPGSALRAYLALLPAGKTPIALRLPFAS</sequence>
<gene>
    <name evidence="3" type="ORF">FHS74_004382</name>
</gene>
<feature type="compositionally biased region" description="Polar residues" evidence="2">
    <location>
        <begin position="1"/>
        <end position="10"/>
    </location>
</feature>
<name>A0A7X0B3M6_9PROT</name>
<evidence type="ECO:0000313" key="3">
    <source>
        <dbReference type="EMBL" id="MBB6253806.1"/>
    </source>
</evidence>
<evidence type="ECO:0000256" key="1">
    <source>
        <dbReference type="SAM" id="Coils"/>
    </source>
</evidence>
<feature type="coiled-coil region" evidence="1">
    <location>
        <begin position="33"/>
        <end position="74"/>
    </location>
</feature>
<evidence type="ECO:0000256" key="2">
    <source>
        <dbReference type="SAM" id="MobiDB-lite"/>
    </source>
</evidence>
<feature type="region of interest" description="Disordered" evidence="2">
    <location>
        <begin position="1"/>
        <end position="22"/>
    </location>
</feature>
<protein>
    <submittedName>
        <fullName evidence="3">Regulator of replication initiation timing</fullName>
    </submittedName>
</protein>
<dbReference type="RefSeq" id="WP_184805071.1">
    <property type="nucleotide sequence ID" value="NZ_JACIIZ010000013.1"/>
</dbReference>
<dbReference type="EMBL" id="JACIIZ010000013">
    <property type="protein sequence ID" value="MBB6253806.1"/>
    <property type="molecule type" value="Genomic_DNA"/>
</dbReference>
<dbReference type="Proteomes" id="UP000539175">
    <property type="component" value="Unassembled WGS sequence"/>
</dbReference>
<keyword evidence="4" id="KW-1185">Reference proteome</keyword>
<reference evidence="3 4" key="1">
    <citation type="submission" date="2020-08" db="EMBL/GenBank/DDBJ databases">
        <title>Genomic Encyclopedia of Type Strains, Phase IV (KMG-IV): sequencing the most valuable type-strain genomes for metagenomic binning, comparative biology and taxonomic classification.</title>
        <authorList>
            <person name="Goeker M."/>
        </authorList>
    </citation>
    <scope>NUCLEOTIDE SEQUENCE [LARGE SCALE GENOMIC DNA]</scope>
    <source>
        <strain evidence="3 4">DSM 22198</strain>
    </source>
</reference>
<proteinExistence type="predicted"/>
<keyword evidence="1" id="KW-0175">Coiled coil</keyword>